<dbReference type="Proteomes" id="UP000444980">
    <property type="component" value="Unassembled WGS sequence"/>
</dbReference>
<gene>
    <name evidence="1" type="ORF">nbrc107697_20380</name>
</gene>
<name>A0A7I9UYL2_9ACTN</name>
<dbReference type="EMBL" id="BJOU01000001">
    <property type="protein sequence ID" value="GED97999.1"/>
    <property type="molecule type" value="Genomic_DNA"/>
</dbReference>
<dbReference type="RefSeq" id="WP_161927248.1">
    <property type="nucleotide sequence ID" value="NZ_BJOU01000001.1"/>
</dbReference>
<evidence type="ECO:0000313" key="1">
    <source>
        <dbReference type="EMBL" id="GED97999.1"/>
    </source>
</evidence>
<accession>A0A7I9UYL2</accession>
<organism evidence="1 2">
    <name type="scientific">Gordonia crocea</name>
    <dbReference type="NCBI Taxonomy" id="589162"/>
    <lineage>
        <taxon>Bacteria</taxon>
        <taxon>Bacillati</taxon>
        <taxon>Actinomycetota</taxon>
        <taxon>Actinomycetes</taxon>
        <taxon>Mycobacteriales</taxon>
        <taxon>Gordoniaceae</taxon>
        <taxon>Gordonia</taxon>
    </lineage>
</organism>
<evidence type="ECO:0000313" key="2">
    <source>
        <dbReference type="Proteomes" id="UP000444980"/>
    </source>
</evidence>
<comment type="caution">
    <text evidence="1">The sequence shown here is derived from an EMBL/GenBank/DDBJ whole genome shotgun (WGS) entry which is preliminary data.</text>
</comment>
<sequence length="210" mass="22752">MTSASSFEPIQRYLAGELGFEDALHAVTGLSVGRSALVGVLETLAADGGLANAALSFHDEKLLSEAGFHEKPGAVAVMTLQRDVQLQQIISESLTVNEVAERLGVTTARVRQRIAARTLWSYLWGERRLMPSAQFTPSGVVPHIDEVIARLRPDSHPLEVHKILTVPQPSLTRKGSNPQSVADFLSRAPVTDEELQHVLDLVSAASWSTV</sequence>
<keyword evidence="2" id="KW-1185">Reference proteome</keyword>
<reference evidence="2" key="1">
    <citation type="submission" date="2019-06" db="EMBL/GenBank/DDBJ databases">
        <title>Gordonia isolated from sludge of a wastewater treatment plant.</title>
        <authorList>
            <person name="Tamura T."/>
            <person name="Aoyama K."/>
            <person name="Kang Y."/>
            <person name="Saito S."/>
            <person name="Akiyama N."/>
            <person name="Yazawa K."/>
            <person name="Gonoi T."/>
            <person name="Mikami Y."/>
        </authorList>
    </citation>
    <scope>NUCLEOTIDE SEQUENCE [LARGE SCALE GENOMIC DNA]</scope>
    <source>
        <strain evidence="2">NBRC 107697</strain>
    </source>
</reference>
<proteinExistence type="predicted"/>
<dbReference type="AlphaFoldDB" id="A0A7I9UYL2"/>
<evidence type="ECO:0008006" key="3">
    <source>
        <dbReference type="Google" id="ProtNLM"/>
    </source>
</evidence>
<dbReference type="OrthoDB" id="3259391at2"/>
<protein>
    <recommendedName>
        <fullName evidence="3">DNA-binding protein</fullName>
    </recommendedName>
</protein>